<protein>
    <submittedName>
        <fullName evidence="5">Tic22-like family protein</fullName>
    </submittedName>
</protein>
<keyword evidence="6" id="KW-1185">Reference proteome</keyword>
<evidence type="ECO:0000313" key="6">
    <source>
        <dbReference type="Proteomes" id="UP000245207"/>
    </source>
</evidence>
<dbReference type="Proteomes" id="UP000245207">
    <property type="component" value="Unassembled WGS sequence"/>
</dbReference>
<dbReference type="OrthoDB" id="1926316at2759"/>
<keyword evidence="2" id="KW-0150">Chloroplast</keyword>
<feature type="region of interest" description="Disordered" evidence="4">
    <location>
        <begin position="285"/>
        <end position="309"/>
    </location>
</feature>
<organism evidence="5 6">
    <name type="scientific">Artemisia annua</name>
    <name type="common">Sweet wormwood</name>
    <dbReference type="NCBI Taxonomy" id="35608"/>
    <lineage>
        <taxon>Eukaryota</taxon>
        <taxon>Viridiplantae</taxon>
        <taxon>Streptophyta</taxon>
        <taxon>Embryophyta</taxon>
        <taxon>Tracheophyta</taxon>
        <taxon>Spermatophyta</taxon>
        <taxon>Magnoliopsida</taxon>
        <taxon>eudicotyledons</taxon>
        <taxon>Gunneridae</taxon>
        <taxon>Pentapetalae</taxon>
        <taxon>asterids</taxon>
        <taxon>campanulids</taxon>
        <taxon>Asterales</taxon>
        <taxon>Asteraceae</taxon>
        <taxon>Asteroideae</taxon>
        <taxon>Anthemideae</taxon>
        <taxon>Artemisiinae</taxon>
        <taxon>Artemisia</taxon>
    </lineage>
</organism>
<accession>A0A2U1LIJ2</accession>
<dbReference type="Pfam" id="PF04278">
    <property type="entry name" value="Tic22"/>
    <property type="match status" value="1"/>
</dbReference>
<dbReference type="InterPro" id="IPR007378">
    <property type="entry name" value="Tic22-like"/>
</dbReference>
<evidence type="ECO:0000256" key="1">
    <source>
        <dbReference type="ARBA" id="ARBA00004229"/>
    </source>
</evidence>
<dbReference type="STRING" id="35608.A0A2U1LIJ2"/>
<feature type="compositionally biased region" description="Basic and acidic residues" evidence="4">
    <location>
        <begin position="252"/>
        <end position="261"/>
    </location>
</feature>
<evidence type="ECO:0000256" key="4">
    <source>
        <dbReference type="SAM" id="MobiDB-lite"/>
    </source>
</evidence>
<dbReference type="AlphaFoldDB" id="A0A2U1LIJ2"/>
<gene>
    <name evidence="5" type="ORF">CTI12_AA487430</name>
</gene>
<evidence type="ECO:0000256" key="2">
    <source>
        <dbReference type="ARBA" id="ARBA00022528"/>
    </source>
</evidence>
<comment type="subcellular location">
    <subcellularLocation>
        <location evidence="1">Plastid</location>
        <location evidence="1">Chloroplast</location>
    </subcellularLocation>
</comment>
<name>A0A2U1LIJ2_ARTAN</name>
<dbReference type="GO" id="GO:0009507">
    <property type="term" value="C:chloroplast"/>
    <property type="evidence" value="ECO:0007669"/>
    <property type="project" value="UniProtKB-SubCell"/>
</dbReference>
<proteinExistence type="predicted"/>
<dbReference type="EMBL" id="PKPP01009201">
    <property type="protein sequence ID" value="PWA48811.1"/>
    <property type="molecule type" value="Genomic_DNA"/>
</dbReference>
<dbReference type="PANTHER" id="PTHR35138">
    <property type="entry name" value="OS01G0225300 PROTEIN"/>
    <property type="match status" value="1"/>
</dbReference>
<comment type="caution">
    <text evidence="5">The sequence shown here is derived from an EMBL/GenBank/DDBJ whole genome shotgun (WGS) entry which is preliminary data.</text>
</comment>
<evidence type="ECO:0000313" key="5">
    <source>
        <dbReference type="EMBL" id="PWA48811.1"/>
    </source>
</evidence>
<dbReference type="PANTHER" id="PTHR35138:SF1">
    <property type="entry name" value="MYB-LIKE DOMAIN-CONTAINING PROTEIN"/>
    <property type="match status" value="1"/>
</dbReference>
<sequence>MSSSESTSSGGGFPSTVRISNLSMKSGGGGPAFVGQVFSMCDLSGTGLMAVSTQFDIPFLSKSVLDKEKPHMFQFIPNERQVKEANKLLKNARSTRKKKVEGVPVFTAQNLDIAIATADGIKWYTPYFFNKSMLDDILEDSVDQHFNTLIQTRHLQRRRDIIDDSMASDLLDDSTENVWEPPEVFLFIHRTPQWLKKMFQAVMKSERNGPVFQFFIDLGDAASFQRASMLPGAVADSESDSEDKQLQQFNPSKHDSQSELKHKPDFHYPFGEWFANPWLKPLQDRHNLPDNRKETSDEDCLTEESQPNPFLPKITMVGVATGEAGPLSKATLKKTMDDLTKELEDTDQGNTANGYREHNYDDERDPLFVANVGDYYSGLSKASSARWVRPRSARS</sequence>
<dbReference type="GO" id="GO:0015031">
    <property type="term" value="P:protein transport"/>
    <property type="evidence" value="ECO:0007669"/>
    <property type="project" value="InterPro"/>
</dbReference>
<feature type="region of interest" description="Disordered" evidence="4">
    <location>
        <begin position="233"/>
        <end position="261"/>
    </location>
</feature>
<keyword evidence="3" id="KW-0934">Plastid</keyword>
<reference evidence="5 6" key="1">
    <citation type="journal article" date="2018" name="Mol. Plant">
        <title>The genome of Artemisia annua provides insight into the evolution of Asteraceae family and artemisinin biosynthesis.</title>
        <authorList>
            <person name="Shen Q."/>
            <person name="Zhang L."/>
            <person name="Liao Z."/>
            <person name="Wang S."/>
            <person name="Yan T."/>
            <person name="Shi P."/>
            <person name="Liu M."/>
            <person name="Fu X."/>
            <person name="Pan Q."/>
            <person name="Wang Y."/>
            <person name="Lv Z."/>
            <person name="Lu X."/>
            <person name="Zhang F."/>
            <person name="Jiang W."/>
            <person name="Ma Y."/>
            <person name="Chen M."/>
            <person name="Hao X."/>
            <person name="Li L."/>
            <person name="Tang Y."/>
            <person name="Lv G."/>
            <person name="Zhou Y."/>
            <person name="Sun X."/>
            <person name="Brodelius P.E."/>
            <person name="Rose J.K.C."/>
            <person name="Tang K."/>
        </authorList>
    </citation>
    <scope>NUCLEOTIDE SEQUENCE [LARGE SCALE GENOMIC DNA]</scope>
    <source>
        <strain evidence="6">cv. Huhao1</strain>
        <tissue evidence="5">Leaf</tissue>
    </source>
</reference>
<feature type="compositionally biased region" description="Basic and acidic residues" evidence="4">
    <location>
        <begin position="285"/>
        <end position="295"/>
    </location>
</feature>
<evidence type="ECO:0000256" key="3">
    <source>
        <dbReference type="ARBA" id="ARBA00022640"/>
    </source>
</evidence>